<dbReference type="Proteomes" id="UP000024635">
    <property type="component" value="Unassembled WGS sequence"/>
</dbReference>
<gene>
    <name evidence="1" type="primary">Acey_s0105.g3690</name>
    <name evidence="1" type="ORF">Y032_0105g3690</name>
</gene>
<comment type="caution">
    <text evidence="1">The sequence shown here is derived from an EMBL/GenBank/DDBJ whole genome shotgun (WGS) entry which is preliminary data.</text>
</comment>
<dbReference type="OrthoDB" id="9884296at2759"/>
<protein>
    <submittedName>
        <fullName evidence="1">Uncharacterized protein</fullName>
    </submittedName>
</protein>
<evidence type="ECO:0000313" key="2">
    <source>
        <dbReference type="Proteomes" id="UP000024635"/>
    </source>
</evidence>
<evidence type="ECO:0000313" key="1">
    <source>
        <dbReference type="EMBL" id="EYC01689.1"/>
    </source>
</evidence>
<name>A0A016TFG3_9BILA</name>
<dbReference type="EMBL" id="JARK01001441">
    <property type="protein sequence ID" value="EYC01689.1"/>
    <property type="molecule type" value="Genomic_DNA"/>
</dbReference>
<dbReference type="AlphaFoldDB" id="A0A016TFG3"/>
<organism evidence="1 2">
    <name type="scientific">Ancylostoma ceylanicum</name>
    <dbReference type="NCBI Taxonomy" id="53326"/>
    <lineage>
        <taxon>Eukaryota</taxon>
        <taxon>Metazoa</taxon>
        <taxon>Ecdysozoa</taxon>
        <taxon>Nematoda</taxon>
        <taxon>Chromadorea</taxon>
        <taxon>Rhabditida</taxon>
        <taxon>Rhabditina</taxon>
        <taxon>Rhabditomorpha</taxon>
        <taxon>Strongyloidea</taxon>
        <taxon>Ancylostomatidae</taxon>
        <taxon>Ancylostomatinae</taxon>
        <taxon>Ancylostoma</taxon>
    </lineage>
</organism>
<reference evidence="2" key="1">
    <citation type="journal article" date="2015" name="Nat. Genet.">
        <title>The genome and transcriptome of the zoonotic hookworm Ancylostoma ceylanicum identify infection-specific gene families.</title>
        <authorList>
            <person name="Schwarz E.M."/>
            <person name="Hu Y."/>
            <person name="Antoshechkin I."/>
            <person name="Miller M.M."/>
            <person name="Sternberg P.W."/>
            <person name="Aroian R.V."/>
        </authorList>
    </citation>
    <scope>NUCLEOTIDE SEQUENCE</scope>
    <source>
        <strain evidence="2">HY135</strain>
    </source>
</reference>
<keyword evidence="2" id="KW-1185">Reference proteome</keyword>
<proteinExistence type="predicted"/>
<accession>A0A016TFG3</accession>
<sequence>MAKSNTLETFLQLISGNLHDARSRWIRKYLAHFTHLNTLETFLQLILGNLNDACCSWKRKYLAHFTHMNTLETFLQLILSNLHDHTAARYGSVSELRDWLVGPIDQSQI</sequence>